<keyword evidence="3 5" id="KW-0777">Teichoic acid biosynthesis</keyword>
<dbReference type="GO" id="GO:0071555">
    <property type="term" value="P:cell wall organization"/>
    <property type="evidence" value="ECO:0007669"/>
    <property type="project" value="UniProtKB-KW"/>
</dbReference>
<dbReference type="CDD" id="cd06533">
    <property type="entry name" value="Glyco_transf_WecG_TagA"/>
    <property type="match status" value="1"/>
</dbReference>
<dbReference type="Proteomes" id="UP000682111">
    <property type="component" value="Unassembled WGS sequence"/>
</dbReference>
<dbReference type="HAMAP" id="MF_02070">
    <property type="entry name" value="TagA_TarA"/>
    <property type="match status" value="1"/>
</dbReference>
<comment type="pathway">
    <text evidence="5">Cell wall biogenesis; teichoic acid biosynthesis.</text>
</comment>
<sequence>MIKQYGKVMVLMKKEQYLGVDVSPLNYEEIIDDIRQRIEAGKQSTIIAVNPEKVMAANNNSDLKNLINDSTYQIPDGVGIILASKLKKGNIRSRVTGVDMMERLIRFAAEEDRKVFLYGAKEEVVVKAKKNLEEKYQGLNIVGYENGYVQDQEALLKKINDSEAELLFVAMGSPKQELWIQENKPKLAVKVFQGVGGSFDVFAGKVQRAPKVYRQLGLEWFYRLIKEPKRLKRQMALPKFLIKILLTK</sequence>
<evidence type="ECO:0000313" key="6">
    <source>
        <dbReference type="EMBL" id="GIN64112.1"/>
    </source>
</evidence>
<keyword evidence="7" id="KW-1185">Reference proteome</keyword>
<dbReference type="AlphaFoldDB" id="A0A919WLW3"/>
<comment type="similarity">
    <text evidence="5">Belongs to the glycosyltransferase 26 family. TagA/TarA subfamily.</text>
</comment>
<dbReference type="EMBL" id="BORC01000010">
    <property type="protein sequence ID" value="GIN64112.1"/>
    <property type="molecule type" value="Genomic_DNA"/>
</dbReference>
<dbReference type="NCBIfam" id="TIGR00696">
    <property type="entry name" value="wecG_tagA_cpsF"/>
    <property type="match status" value="1"/>
</dbReference>
<keyword evidence="4 5" id="KW-0961">Cell wall biogenesis/degradation</keyword>
<organism evidence="6 7">
    <name type="scientific">Robertmurraya siralis</name>
    <dbReference type="NCBI Taxonomy" id="77777"/>
    <lineage>
        <taxon>Bacteria</taxon>
        <taxon>Bacillati</taxon>
        <taxon>Bacillota</taxon>
        <taxon>Bacilli</taxon>
        <taxon>Bacillales</taxon>
        <taxon>Bacillaceae</taxon>
        <taxon>Robertmurraya</taxon>
    </lineage>
</organism>
<comment type="caution">
    <text evidence="6">The sequence shown here is derived from an EMBL/GenBank/DDBJ whole genome shotgun (WGS) entry which is preliminary data.</text>
</comment>
<reference evidence="6" key="1">
    <citation type="submission" date="2021-03" db="EMBL/GenBank/DDBJ databases">
        <title>Antimicrobial resistance genes in bacteria isolated from Japanese honey, and their potential for conferring macrolide and lincosamide resistance in the American foulbrood pathogen Paenibacillus larvae.</title>
        <authorList>
            <person name="Okamoto M."/>
            <person name="Kumagai M."/>
            <person name="Kanamori H."/>
            <person name="Takamatsu D."/>
        </authorList>
    </citation>
    <scope>NUCLEOTIDE SEQUENCE</scope>
    <source>
        <strain evidence="6">J27TS8</strain>
    </source>
</reference>
<dbReference type="InterPro" id="IPR004629">
    <property type="entry name" value="WecG_TagA_CpsF"/>
</dbReference>
<comment type="catalytic activity">
    <reaction evidence="5">
        <text>UDP-N-acetyl-alpha-D-mannosamine + N-acetyl-alpha-D-glucosaminyl-di-trans,octa-cis-undecaprenyl diphosphate = N-acetyl-beta-D-mannosaminyl-(1-&gt;4)-N-acetyl-alpha-D-glucosaminyl di-trans,octa-cis-undecaprenyl diphosphate + UDP + H(+)</text>
        <dbReference type="Rhea" id="RHEA:16053"/>
        <dbReference type="ChEBI" id="CHEBI:15378"/>
        <dbReference type="ChEBI" id="CHEBI:58223"/>
        <dbReference type="ChEBI" id="CHEBI:62959"/>
        <dbReference type="ChEBI" id="CHEBI:68623"/>
        <dbReference type="ChEBI" id="CHEBI:132210"/>
        <dbReference type="EC" id="2.4.1.187"/>
    </reaction>
</comment>
<name>A0A919WLW3_9BACI</name>
<proteinExistence type="inferred from homology"/>
<dbReference type="GO" id="GO:0019350">
    <property type="term" value="P:teichoic acid biosynthetic process"/>
    <property type="evidence" value="ECO:0007669"/>
    <property type="project" value="UniProtKB-UniRule"/>
</dbReference>
<evidence type="ECO:0000256" key="5">
    <source>
        <dbReference type="HAMAP-Rule" id="MF_02070"/>
    </source>
</evidence>
<protein>
    <recommendedName>
        <fullName evidence="5">N-acetylglucosaminyldiphosphoundecaprenol N-acetyl-beta-D-mannosaminyltransferase</fullName>
        <ecNumber evidence="5">2.4.1.187</ecNumber>
    </recommendedName>
    <alternativeName>
        <fullName evidence="5">N-acetylmannosaminyltransferase</fullName>
    </alternativeName>
    <alternativeName>
        <fullName evidence="5">UDP-N-acetylmannosamine transferase</fullName>
    </alternativeName>
    <alternativeName>
        <fullName evidence="5">UDP-N-acetylmannosamine:N-acetylglucosaminyl pyrophosphorylundecaprenol N-acetylmannosaminyltransferase</fullName>
    </alternativeName>
</protein>
<evidence type="ECO:0000313" key="7">
    <source>
        <dbReference type="Proteomes" id="UP000682111"/>
    </source>
</evidence>
<dbReference type="EC" id="2.4.1.187" evidence="5"/>
<keyword evidence="1 5" id="KW-0328">Glycosyltransferase</keyword>
<dbReference type="PANTHER" id="PTHR34136">
    <property type="match status" value="1"/>
</dbReference>
<dbReference type="InterPro" id="IPR034714">
    <property type="entry name" value="TagA_TarA"/>
</dbReference>
<dbReference type="Pfam" id="PF03808">
    <property type="entry name" value="Glyco_tran_WecG"/>
    <property type="match status" value="1"/>
</dbReference>
<gene>
    <name evidence="6" type="ORF">J27TS8_41050</name>
</gene>
<evidence type="ECO:0000256" key="3">
    <source>
        <dbReference type="ARBA" id="ARBA00022944"/>
    </source>
</evidence>
<comment type="function">
    <text evidence="5">Catalyzes the conversion of GlcNAc-PP-undecaprenol into ManNAc-GlcNAc-PP-undecaprenol, the first committed lipid intermediate in the de novo synthesis of teichoic acid.</text>
</comment>
<keyword evidence="2 5" id="KW-0808">Transferase</keyword>
<dbReference type="GO" id="GO:0047244">
    <property type="term" value="F:N-acetylglucosaminyldiphosphoundecaprenol N-acetyl-beta-D-mannosaminyltransferase activity"/>
    <property type="evidence" value="ECO:0007669"/>
    <property type="project" value="UniProtKB-UniRule"/>
</dbReference>
<evidence type="ECO:0000256" key="4">
    <source>
        <dbReference type="ARBA" id="ARBA00023316"/>
    </source>
</evidence>
<evidence type="ECO:0000256" key="2">
    <source>
        <dbReference type="ARBA" id="ARBA00022679"/>
    </source>
</evidence>
<evidence type="ECO:0000256" key="1">
    <source>
        <dbReference type="ARBA" id="ARBA00022676"/>
    </source>
</evidence>
<accession>A0A919WLW3</accession>
<dbReference type="PANTHER" id="PTHR34136:SF1">
    <property type="entry name" value="UDP-N-ACETYL-D-MANNOSAMINURONIC ACID TRANSFERASE"/>
    <property type="match status" value="1"/>
</dbReference>